<keyword evidence="2" id="KW-0418">Kinase</keyword>
<proteinExistence type="predicted"/>
<keyword evidence="1" id="KW-0472">Membrane</keyword>
<keyword evidence="2" id="KW-0808">Transferase</keyword>
<keyword evidence="1" id="KW-1133">Transmembrane helix</keyword>
<reference evidence="2" key="1">
    <citation type="submission" date="2018-06" db="EMBL/GenBank/DDBJ databases">
        <authorList>
            <person name="Zhirakovskaya E."/>
        </authorList>
    </citation>
    <scope>NUCLEOTIDE SEQUENCE</scope>
</reference>
<keyword evidence="1" id="KW-0812">Transmembrane</keyword>
<name>A0A3B1AU02_9ZZZZ</name>
<feature type="non-terminal residue" evidence="2">
    <location>
        <position position="285"/>
    </location>
</feature>
<evidence type="ECO:0000256" key="1">
    <source>
        <dbReference type="SAM" id="Phobius"/>
    </source>
</evidence>
<dbReference type="Pfam" id="PF05987">
    <property type="entry name" value="DUF898"/>
    <property type="match status" value="1"/>
</dbReference>
<dbReference type="AlphaFoldDB" id="A0A3B1AU02"/>
<feature type="transmembrane region" description="Helical" evidence="1">
    <location>
        <begin position="88"/>
        <end position="107"/>
    </location>
</feature>
<sequence length="285" mass="30896">MTRHSFSFTGNAKEYFGIWIVNLFLSVITIGIYTAWAKVRRVRYFYGNTHLDGHNFEYHANPKSILIGRIIVLGFLLLLNVLSAITPFALLLLVPYLIAFPWIINKSMRFNARVTSYRNIRFNFAGSYWRAAGVFILLPLAFLALLVAVVSLVSFLLIGSELNGGLLSRGAQTGLIVIGVVVGLVTFCVLAPLMSKLSSNYIGNNLSFGAANFSTNAKFKPMLGNFFITLLFALVAGAVLAFVGNFIGAILGNAGLFDLVGIPEDARDGNDAMTGGLVFSGIGGY</sequence>
<dbReference type="EC" id="2.7.4.9" evidence="2"/>
<dbReference type="EMBL" id="UOFW01000127">
    <property type="protein sequence ID" value="VAX05201.1"/>
    <property type="molecule type" value="Genomic_DNA"/>
</dbReference>
<accession>A0A3B1AU02</accession>
<organism evidence="2">
    <name type="scientific">hydrothermal vent metagenome</name>
    <dbReference type="NCBI Taxonomy" id="652676"/>
    <lineage>
        <taxon>unclassified sequences</taxon>
        <taxon>metagenomes</taxon>
        <taxon>ecological metagenomes</taxon>
    </lineage>
</organism>
<dbReference type="InterPro" id="IPR010295">
    <property type="entry name" value="DUF898"/>
</dbReference>
<protein>
    <submittedName>
        <fullName evidence="2">Thymidylate kinase</fullName>
        <ecNumber evidence="2">2.7.4.9</ecNumber>
    </submittedName>
</protein>
<feature type="transmembrane region" description="Helical" evidence="1">
    <location>
        <begin position="170"/>
        <end position="193"/>
    </location>
</feature>
<feature type="transmembrane region" description="Helical" evidence="1">
    <location>
        <begin position="16"/>
        <end position="36"/>
    </location>
</feature>
<feature type="transmembrane region" description="Helical" evidence="1">
    <location>
        <begin position="128"/>
        <end position="158"/>
    </location>
</feature>
<dbReference type="GO" id="GO:0004798">
    <property type="term" value="F:dTMP kinase activity"/>
    <property type="evidence" value="ECO:0007669"/>
    <property type="project" value="UniProtKB-EC"/>
</dbReference>
<gene>
    <name evidence="2" type="ORF">MNBD_ALPHA03-1582</name>
</gene>
<feature type="transmembrane region" description="Helical" evidence="1">
    <location>
        <begin position="226"/>
        <end position="251"/>
    </location>
</feature>
<feature type="transmembrane region" description="Helical" evidence="1">
    <location>
        <begin position="64"/>
        <end position="82"/>
    </location>
</feature>
<evidence type="ECO:0000313" key="2">
    <source>
        <dbReference type="EMBL" id="VAX05201.1"/>
    </source>
</evidence>